<dbReference type="EC" id="3.1.3.1" evidence="4"/>
<protein>
    <submittedName>
        <fullName evidence="4">Alkaline phosphatase</fullName>
        <ecNumber evidence="4">3.1.3.1</ecNumber>
    </submittedName>
</protein>
<dbReference type="EMBL" id="JAMFLX010000004">
    <property type="protein sequence ID" value="MCL6269234.1"/>
    <property type="molecule type" value="Genomic_DNA"/>
</dbReference>
<evidence type="ECO:0000256" key="1">
    <source>
        <dbReference type="ARBA" id="ARBA00022553"/>
    </source>
</evidence>
<dbReference type="Pfam" id="PF00245">
    <property type="entry name" value="Alk_phosphatase"/>
    <property type="match status" value="1"/>
</dbReference>
<dbReference type="InterPro" id="IPR017850">
    <property type="entry name" value="Alkaline_phosphatase_core_sf"/>
</dbReference>
<gene>
    <name evidence="4" type="ORF">M3P05_04650</name>
</gene>
<keyword evidence="3" id="KW-0732">Signal</keyword>
<comment type="similarity">
    <text evidence="2">Belongs to the alkaline phosphatase family.</text>
</comment>
<reference evidence="4 5" key="1">
    <citation type="submission" date="2022-05" db="EMBL/GenBank/DDBJ databases">
        <authorList>
            <person name="Park J.-S."/>
        </authorList>
    </citation>
    <scope>NUCLEOTIDE SEQUENCE [LARGE SCALE GENOMIC DNA]</scope>
    <source>
        <strain evidence="4 5">2012CJ34-2</strain>
    </source>
</reference>
<comment type="caution">
    <text evidence="4">The sequence shown here is derived from an EMBL/GenBank/DDBJ whole genome shotgun (WGS) entry which is preliminary data.</text>
</comment>
<accession>A0ABT0PD00</accession>
<evidence type="ECO:0000256" key="3">
    <source>
        <dbReference type="SAM" id="SignalP"/>
    </source>
</evidence>
<dbReference type="Gene3D" id="1.10.1200.140">
    <property type="entry name" value="Alkaline phosphatase, crown domain"/>
    <property type="match status" value="1"/>
</dbReference>
<dbReference type="PRINTS" id="PR00113">
    <property type="entry name" value="ALKPHPHTASE"/>
</dbReference>
<evidence type="ECO:0000313" key="5">
    <source>
        <dbReference type="Proteomes" id="UP001203338"/>
    </source>
</evidence>
<keyword evidence="4" id="KW-0378">Hydrolase</keyword>
<dbReference type="Proteomes" id="UP001203338">
    <property type="component" value="Unassembled WGS sequence"/>
</dbReference>
<dbReference type="InterPro" id="IPR001952">
    <property type="entry name" value="Alkaline_phosphatase"/>
</dbReference>
<keyword evidence="1" id="KW-0597">Phosphoprotein</keyword>
<dbReference type="GO" id="GO:0004035">
    <property type="term" value="F:alkaline phosphatase activity"/>
    <property type="evidence" value="ECO:0007669"/>
    <property type="project" value="UniProtKB-EC"/>
</dbReference>
<organism evidence="4 5">
    <name type="scientific">Parendozoicomonas callyspongiae</name>
    <dbReference type="NCBI Taxonomy" id="2942213"/>
    <lineage>
        <taxon>Bacteria</taxon>
        <taxon>Pseudomonadati</taxon>
        <taxon>Pseudomonadota</taxon>
        <taxon>Gammaproteobacteria</taxon>
        <taxon>Oceanospirillales</taxon>
        <taxon>Endozoicomonadaceae</taxon>
        <taxon>Parendozoicomonas</taxon>
    </lineage>
</organism>
<evidence type="ECO:0000256" key="2">
    <source>
        <dbReference type="RuleBase" id="RU003946"/>
    </source>
</evidence>
<keyword evidence="5" id="KW-1185">Reference proteome</keyword>
<evidence type="ECO:0000313" key="4">
    <source>
        <dbReference type="EMBL" id="MCL6269234.1"/>
    </source>
</evidence>
<dbReference type="SUPFAM" id="SSF53649">
    <property type="entry name" value="Alkaline phosphatase-like"/>
    <property type="match status" value="1"/>
</dbReference>
<proteinExistence type="inferred from homology"/>
<sequence length="531" mass="57614">MYNKSRMRKGLTALTVSLMMLPTASMAAEKAKNIILMIGDGMGPQQMGLLESYARMAPSSIYKGQKTAMQQLADDGHMGLSLPNPAGALVVDSASSASQLATGIPAPSEALGVDPQGNSVETILEKAKRMGKATGLISDTRLTHATPAAFAAHQPHRSLENEIAAQMLENGVDVMLSGGIRHWIPQVANEKGAVYKQLVDMTGGTVKIKSKRKDNRNLLLEAKDAGYDLAFNRNALEKANGDKLLGLFSYSGMLDGIAYSNSKNSRERTQPSLKEMTVKALDILSQDEDGFFLMVEGGQIDWAGHNNDAGTMLHELLKFDEAVDAVRQWAADRDDTLVVVTADHETGSFGFSYSASNLPKASKLPGKVFAERDFKPNFNFGAPEILDNLYNQKKSFYGMISAYNGIPKAERTPATLAKVVNENSSFDIDERAAARILTKAPNPYQVDGHKYMATKTLPKVNDFRAFFVYGDEIQMNLLARELAEKQNTVWGTGTHTSTPVAVIAHGDDDLIKAFGGIKHHTDIGKILISAL</sequence>
<dbReference type="Gene3D" id="3.40.720.10">
    <property type="entry name" value="Alkaline Phosphatase, subunit A"/>
    <property type="match status" value="1"/>
</dbReference>
<dbReference type="PANTHER" id="PTHR11596:SF5">
    <property type="entry name" value="ALKALINE PHOSPHATASE"/>
    <property type="match status" value="1"/>
</dbReference>
<dbReference type="CDD" id="cd16012">
    <property type="entry name" value="ALP"/>
    <property type="match status" value="1"/>
</dbReference>
<dbReference type="InterPro" id="IPR042085">
    <property type="entry name" value="Ap_crown"/>
</dbReference>
<feature type="signal peptide" evidence="3">
    <location>
        <begin position="1"/>
        <end position="27"/>
    </location>
</feature>
<name>A0ABT0PD00_9GAMM</name>
<dbReference type="PANTHER" id="PTHR11596">
    <property type="entry name" value="ALKALINE PHOSPHATASE"/>
    <property type="match status" value="1"/>
</dbReference>
<dbReference type="SMART" id="SM00098">
    <property type="entry name" value="alkPPc"/>
    <property type="match status" value="1"/>
</dbReference>
<feature type="chain" id="PRO_5046152711" evidence="3">
    <location>
        <begin position="28"/>
        <end position="531"/>
    </location>
</feature>
<dbReference type="RefSeq" id="WP_249698193.1">
    <property type="nucleotide sequence ID" value="NZ_JAMFLX010000004.1"/>
</dbReference>